<dbReference type="AlphaFoldDB" id="X1HUI0"/>
<feature type="non-terminal residue" evidence="1">
    <location>
        <position position="1"/>
    </location>
</feature>
<accession>X1HUI0</accession>
<sequence length="32" mass="3677">PKRFSVLSLRIIELSKGERNKVVLLIVRTPSK</sequence>
<gene>
    <name evidence="1" type="ORF">S03H2_35165</name>
</gene>
<name>X1HUI0_9ZZZZ</name>
<proteinExistence type="predicted"/>
<dbReference type="EMBL" id="BARU01021496">
    <property type="protein sequence ID" value="GAH60730.1"/>
    <property type="molecule type" value="Genomic_DNA"/>
</dbReference>
<reference evidence="1" key="1">
    <citation type="journal article" date="2014" name="Front. Microbiol.">
        <title>High frequency of phylogenetically diverse reductive dehalogenase-homologous genes in deep subseafloor sedimentary metagenomes.</title>
        <authorList>
            <person name="Kawai M."/>
            <person name="Futagami T."/>
            <person name="Toyoda A."/>
            <person name="Takaki Y."/>
            <person name="Nishi S."/>
            <person name="Hori S."/>
            <person name="Arai W."/>
            <person name="Tsubouchi T."/>
            <person name="Morono Y."/>
            <person name="Uchiyama I."/>
            <person name="Ito T."/>
            <person name="Fujiyama A."/>
            <person name="Inagaki F."/>
            <person name="Takami H."/>
        </authorList>
    </citation>
    <scope>NUCLEOTIDE SEQUENCE</scope>
    <source>
        <strain evidence="1">Expedition CK06-06</strain>
    </source>
</reference>
<organism evidence="1">
    <name type="scientific">marine sediment metagenome</name>
    <dbReference type="NCBI Taxonomy" id="412755"/>
    <lineage>
        <taxon>unclassified sequences</taxon>
        <taxon>metagenomes</taxon>
        <taxon>ecological metagenomes</taxon>
    </lineage>
</organism>
<protein>
    <submittedName>
        <fullName evidence="1">Uncharacterized protein</fullName>
    </submittedName>
</protein>
<comment type="caution">
    <text evidence="1">The sequence shown here is derived from an EMBL/GenBank/DDBJ whole genome shotgun (WGS) entry which is preliminary data.</text>
</comment>
<evidence type="ECO:0000313" key="1">
    <source>
        <dbReference type="EMBL" id="GAH60730.1"/>
    </source>
</evidence>